<proteinExistence type="predicted"/>
<dbReference type="Proteomes" id="UP000019487">
    <property type="component" value="Unassembled WGS sequence"/>
</dbReference>
<dbReference type="EMBL" id="AYSA01000339">
    <property type="protein sequence ID" value="ESZ93110.1"/>
    <property type="molecule type" value="Genomic_DNA"/>
</dbReference>
<feature type="region of interest" description="Disordered" evidence="1">
    <location>
        <begin position="213"/>
        <end position="246"/>
    </location>
</feature>
<evidence type="ECO:0000313" key="2">
    <source>
        <dbReference type="EMBL" id="ESZ93110.1"/>
    </source>
</evidence>
<name>W9CEX0_SCLBF</name>
<sequence>MPSLADLYNLPVDTVTSASDLYSITNTPWIAKNTREEPIVISDEDYNNFATVIIGPPSHPIHVIWPSKLFSLNSLFFRSIFHPRTPTTGDLTPLYIHSLRQQFLTTSRIPFPCITASQCDAFAIFFSWNTFGCLCYAKEYAGITSDDVYERLDQYVKLWYQMLECYKLAQYLIAPKFGNEVTDTMILALREETTYQTKRRKIEDDLALREFRDDLGDSSTDGTPGNQDLGLEVPGPNIGGGQGDEEETLDNSIDQMNGVPRPSDRRAIKPPEIRHVLGGTPKQITELHANTNPGSPLRRMIIDMIVSYSIHYPRYYGQNGGLGELLWGSAQGTEGELRVSMEFVRDLLAAYRKAAKREGGQRDMQKVDACKYHDHKNGGACPTTL</sequence>
<evidence type="ECO:0000313" key="3">
    <source>
        <dbReference type="Proteomes" id="UP000019487"/>
    </source>
</evidence>
<dbReference type="OrthoDB" id="3437476at2759"/>
<reference evidence="2 3" key="1">
    <citation type="journal article" date="2014" name="Genome Announc.">
        <title>Draft genome sequence of Sclerotinia borealis, a psychrophilic plant pathogenic fungus.</title>
        <authorList>
            <person name="Mardanov A.V."/>
            <person name="Beletsky A.V."/>
            <person name="Kadnikov V.V."/>
            <person name="Ignatov A.N."/>
            <person name="Ravin N.V."/>
        </authorList>
    </citation>
    <scope>NUCLEOTIDE SEQUENCE [LARGE SCALE GENOMIC DNA]</scope>
    <source>
        <strain evidence="3">F-4157</strain>
    </source>
</reference>
<organism evidence="2 3">
    <name type="scientific">Sclerotinia borealis (strain F-4128)</name>
    <dbReference type="NCBI Taxonomy" id="1432307"/>
    <lineage>
        <taxon>Eukaryota</taxon>
        <taxon>Fungi</taxon>
        <taxon>Dikarya</taxon>
        <taxon>Ascomycota</taxon>
        <taxon>Pezizomycotina</taxon>
        <taxon>Leotiomycetes</taxon>
        <taxon>Helotiales</taxon>
        <taxon>Sclerotiniaceae</taxon>
        <taxon>Sclerotinia</taxon>
    </lineage>
</organism>
<accession>W9CEX0</accession>
<comment type="caution">
    <text evidence="2">The sequence shown here is derived from an EMBL/GenBank/DDBJ whole genome shotgun (WGS) entry which is preliminary data.</text>
</comment>
<gene>
    <name evidence="2" type="ORF">SBOR_6482</name>
</gene>
<feature type="compositionally biased region" description="Polar residues" evidence="1">
    <location>
        <begin position="217"/>
        <end position="226"/>
    </location>
</feature>
<evidence type="ECO:0000256" key="1">
    <source>
        <dbReference type="SAM" id="MobiDB-lite"/>
    </source>
</evidence>
<protein>
    <recommendedName>
        <fullName evidence="4">BTB domain-containing protein</fullName>
    </recommendedName>
</protein>
<dbReference type="HOGENOM" id="CLU_717979_0_0_1"/>
<dbReference type="AlphaFoldDB" id="W9CEX0"/>
<evidence type="ECO:0008006" key="4">
    <source>
        <dbReference type="Google" id="ProtNLM"/>
    </source>
</evidence>
<keyword evidence="3" id="KW-1185">Reference proteome</keyword>